<dbReference type="GO" id="GO:0003677">
    <property type="term" value="F:DNA binding"/>
    <property type="evidence" value="ECO:0007669"/>
    <property type="project" value="InterPro"/>
</dbReference>
<dbReference type="EMBL" id="OBDY01000003">
    <property type="protein sequence ID" value="SNY28873.1"/>
    <property type="molecule type" value="Genomic_DNA"/>
</dbReference>
<dbReference type="SMART" id="SM00530">
    <property type="entry name" value="HTH_XRE"/>
    <property type="match status" value="1"/>
</dbReference>
<dbReference type="Pfam" id="PF01381">
    <property type="entry name" value="HTH_3"/>
    <property type="match status" value="1"/>
</dbReference>
<dbReference type="SUPFAM" id="SSF47413">
    <property type="entry name" value="lambda repressor-like DNA-binding domains"/>
    <property type="match status" value="1"/>
</dbReference>
<accession>A0A285GZY3</accession>
<dbReference type="OrthoDB" id="4804677at2"/>
<dbReference type="PROSITE" id="PS50943">
    <property type="entry name" value="HTH_CROC1"/>
    <property type="match status" value="1"/>
</dbReference>
<gene>
    <name evidence="2" type="ORF">SAMN05421748_103148</name>
</gene>
<protein>
    <submittedName>
        <fullName evidence="2">Helix-turn-helix</fullName>
    </submittedName>
</protein>
<name>A0A285GZY3_9ACTN</name>
<feature type="domain" description="HTH cro/C1-type" evidence="1">
    <location>
        <begin position="25"/>
        <end position="79"/>
    </location>
</feature>
<proteinExistence type="predicted"/>
<dbReference type="RefSeq" id="WP_097319373.1">
    <property type="nucleotide sequence ID" value="NZ_OBDY01000003.1"/>
</dbReference>
<evidence type="ECO:0000313" key="2">
    <source>
        <dbReference type="EMBL" id="SNY28873.1"/>
    </source>
</evidence>
<evidence type="ECO:0000313" key="3">
    <source>
        <dbReference type="Proteomes" id="UP000219612"/>
    </source>
</evidence>
<keyword evidence="3" id="KW-1185">Reference proteome</keyword>
<sequence length="92" mass="9926">MPDIEPPDATTIRLEVVRRAIAAEVRAEMARQNKSLRDLADVVGLSHQSLALRVRGDIAFRSDELVLLATALHVPVEQFVRLSAAADAAAVA</sequence>
<dbReference type="Gene3D" id="1.10.260.40">
    <property type="entry name" value="lambda repressor-like DNA-binding domains"/>
    <property type="match status" value="1"/>
</dbReference>
<organism evidence="2 3">
    <name type="scientific">Paractinoplanes atraurantiacus</name>
    <dbReference type="NCBI Taxonomy" id="1036182"/>
    <lineage>
        <taxon>Bacteria</taxon>
        <taxon>Bacillati</taxon>
        <taxon>Actinomycetota</taxon>
        <taxon>Actinomycetes</taxon>
        <taxon>Micromonosporales</taxon>
        <taxon>Micromonosporaceae</taxon>
        <taxon>Paractinoplanes</taxon>
    </lineage>
</organism>
<evidence type="ECO:0000259" key="1">
    <source>
        <dbReference type="PROSITE" id="PS50943"/>
    </source>
</evidence>
<dbReference type="InterPro" id="IPR010982">
    <property type="entry name" value="Lambda_DNA-bd_dom_sf"/>
</dbReference>
<reference evidence="2 3" key="1">
    <citation type="submission" date="2017-09" db="EMBL/GenBank/DDBJ databases">
        <authorList>
            <person name="Ehlers B."/>
            <person name="Leendertz F.H."/>
        </authorList>
    </citation>
    <scope>NUCLEOTIDE SEQUENCE [LARGE SCALE GENOMIC DNA]</scope>
    <source>
        <strain evidence="2 3">CGMCC 4.6857</strain>
    </source>
</reference>
<dbReference type="AlphaFoldDB" id="A0A285GZY3"/>
<dbReference type="CDD" id="cd00093">
    <property type="entry name" value="HTH_XRE"/>
    <property type="match status" value="1"/>
</dbReference>
<dbReference type="Proteomes" id="UP000219612">
    <property type="component" value="Unassembled WGS sequence"/>
</dbReference>
<dbReference type="InterPro" id="IPR001387">
    <property type="entry name" value="Cro/C1-type_HTH"/>
</dbReference>